<dbReference type="RefSeq" id="WP_173223508.1">
    <property type="nucleotide sequence ID" value="NZ_CP048104.1"/>
</dbReference>
<dbReference type="Gene3D" id="1.25.40.10">
    <property type="entry name" value="Tetratricopeptide repeat domain"/>
    <property type="match status" value="1"/>
</dbReference>
<accession>A0A7D4CP10</accession>
<keyword evidence="2" id="KW-1185">Reference proteome</keyword>
<protein>
    <recommendedName>
        <fullName evidence="3">Tetratricopeptide repeat protein</fullName>
    </recommendedName>
</protein>
<organism evidence="1 2">
    <name type="scientific">Kroppenstedtia pulmonis</name>
    <dbReference type="NCBI Taxonomy" id="1380685"/>
    <lineage>
        <taxon>Bacteria</taxon>
        <taxon>Bacillati</taxon>
        <taxon>Bacillota</taxon>
        <taxon>Bacilli</taxon>
        <taxon>Bacillales</taxon>
        <taxon>Thermoactinomycetaceae</taxon>
        <taxon>Kroppenstedtia</taxon>
    </lineage>
</organism>
<dbReference type="KEGG" id="kpul:GXN76_12105"/>
<dbReference type="InterPro" id="IPR011990">
    <property type="entry name" value="TPR-like_helical_dom_sf"/>
</dbReference>
<gene>
    <name evidence="1" type="ORF">GXN76_12105</name>
</gene>
<proteinExistence type="predicted"/>
<evidence type="ECO:0000313" key="1">
    <source>
        <dbReference type="EMBL" id="QKG85138.1"/>
    </source>
</evidence>
<name>A0A7D4CP10_9BACL</name>
<evidence type="ECO:0000313" key="2">
    <source>
        <dbReference type="Proteomes" id="UP000503088"/>
    </source>
</evidence>
<dbReference type="Proteomes" id="UP000503088">
    <property type="component" value="Chromosome"/>
</dbReference>
<evidence type="ECO:0008006" key="3">
    <source>
        <dbReference type="Google" id="ProtNLM"/>
    </source>
</evidence>
<dbReference type="AlphaFoldDB" id="A0A7D4CP10"/>
<sequence>MSLDYRQRVEEIIDAVNGEESDRAVAALEEAVRLADAHQDIEWGLKARESLIQSAHYSGHADKSLVAFSWILAQIDKNPAYEDRYLSYDVMWVYKWIANSLTDFPHISKNQILDILGDMERRYKERGLSMRAVERIRYSIAEEFEWEEKKEEIFQRWLSLPQDGSQDCKACETDFMMDHYLFHREDLEQALEIARPILEGDLSCASIPESTHTTLMMELFHAGRLEEADKMQRQSQGYATKNADTLYEAGKHILFLTLTDQIPRAIQIFEKMASAAVKSQEVSNRHSFIRGSRILFLRIRELGRQKVKLRLTSDFPVLCDEQYQYDVQALGEWFSQEAERVADLFDVRNGTSYYRDELKEDLELIKKIQPIPKKEKTE</sequence>
<dbReference type="EMBL" id="CP048104">
    <property type="protein sequence ID" value="QKG85138.1"/>
    <property type="molecule type" value="Genomic_DNA"/>
</dbReference>
<reference evidence="1 2" key="1">
    <citation type="submission" date="2020-01" db="EMBL/GenBank/DDBJ databases">
        <authorList>
            <person name="Gulvik C.A."/>
            <person name="Batra D.G."/>
        </authorList>
    </citation>
    <scope>NUCLEOTIDE SEQUENCE [LARGE SCALE GENOMIC DNA]</scope>
    <source>
        <strain evidence="1 2">W9323</strain>
    </source>
</reference>